<comment type="caution">
    <text evidence="3">The sequence shown here is derived from an EMBL/GenBank/DDBJ whole genome shotgun (WGS) entry which is preliminary data.</text>
</comment>
<organism evidence="3 4">
    <name type="scientific">Chlorella vulgaris</name>
    <name type="common">Green alga</name>
    <dbReference type="NCBI Taxonomy" id="3077"/>
    <lineage>
        <taxon>Eukaryota</taxon>
        <taxon>Viridiplantae</taxon>
        <taxon>Chlorophyta</taxon>
        <taxon>core chlorophytes</taxon>
        <taxon>Trebouxiophyceae</taxon>
        <taxon>Chlorellales</taxon>
        <taxon>Chlorellaceae</taxon>
        <taxon>Chlorella clade</taxon>
        <taxon>Chlorella</taxon>
    </lineage>
</organism>
<dbReference type="SUPFAM" id="SSF50494">
    <property type="entry name" value="Trypsin-like serine proteases"/>
    <property type="match status" value="1"/>
</dbReference>
<dbReference type="AlphaFoldDB" id="A0A9D4TW98"/>
<protein>
    <recommendedName>
        <fullName evidence="2">Peptidase S1 domain-containing protein</fullName>
    </recommendedName>
</protein>
<keyword evidence="1" id="KW-1015">Disulfide bond</keyword>
<keyword evidence="4" id="KW-1185">Reference proteome</keyword>
<evidence type="ECO:0000313" key="4">
    <source>
        <dbReference type="Proteomes" id="UP001055712"/>
    </source>
</evidence>
<proteinExistence type="predicted"/>
<feature type="domain" description="Peptidase S1" evidence="2">
    <location>
        <begin position="15"/>
        <end position="167"/>
    </location>
</feature>
<evidence type="ECO:0000256" key="1">
    <source>
        <dbReference type="ARBA" id="ARBA00023157"/>
    </source>
</evidence>
<dbReference type="OrthoDB" id="513440at2759"/>
<dbReference type="EMBL" id="SIDB01000002">
    <property type="protein sequence ID" value="KAI3436323.1"/>
    <property type="molecule type" value="Genomic_DNA"/>
</dbReference>
<reference evidence="3" key="2">
    <citation type="submission" date="2020-11" db="EMBL/GenBank/DDBJ databases">
        <authorList>
            <person name="Cecchin M."/>
            <person name="Marcolungo L."/>
            <person name="Rossato M."/>
            <person name="Girolomoni L."/>
            <person name="Cosentino E."/>
            <person name="Cuine S."/>
            <person name="Li-Beisson Y."/>
            <person name="Delledonne M."/>
            <person name="Ballottari M."/>
        </authorList>
    </citation>
    <scope>NUCLEOTIDE SEQUENCE</scope>
    <source>
        <strain evidence="3">211/11P</strain>
        <tissue evidence="3">Whole cell</tissue>
    </source>
</reference>
<accession>A0A9D4TW98</accession>
<dbReference type="InterPro" id="IPR009003">
    <property type="entry name" value="Peptidase_S1_PA"/>
</dbReference>
<evidence type="ECO:0000313" key="3">
    <source>
        <dbReference type="EMBL" id="KAI3436323.1"/>
    </source>
</evidence>
<dbReference type="InterPro" id="IPR001254">
    <property type="entry name" value="Trypsin_dom"/>
</dbReference>
<dbReference type="PANTHER" id="PTHR24276:SF98">
    <property type="entry name" value="FI18310P1-RELATED"/>
    <property type="match status" value="1"/>
</dbReference>
<dbReference type="Pfam" id="PF00089">
    <property type="entry name" value="Trypsin"/>
    <property type="match status" value="1"/>
</dbReference>
<reference evidence="3" key="1">
    <citation type="journal article" date="2019" name="Plant J.">
        <title>Chlorella vulgaris genome assembly and annotation reveals the molecular basis for metabolic acclimation to high light conditions.</title>
        <authorList>
            <person name="Cecchin M."/>
            <person name="Marcolungo L."/>
            <person name="Rossato M."/>
            <person name="Girolomoni L."/>
            <person name="Cosentino E."/>
            <person name="Cuine S."/>
            <person name="Li-Beisson Y."/>
            <person name="Delledonne M."/>
            <person name="Ballottari M."/>
        </authorList>
    </citation>
    <scope>NUCLEOTIDE SEQUENCE</scope>
    <source>
        <strain evidence="3">211/11P</strain>
    </source>
</reference>
<dbReference type="GO" id="GO:0004252">
    <property type="term" value="F:serine-type endopeptidase activity"/>
    <property type="evidence" value="ECO:0007669"/>
    <property type="project" value="InterPro"/>
</dbReference>
<name>A0A9D4TW98_CHLVU</name>
<dbReference type="PANTHER" id="PTHR24276">
    <property type="entry name" value="POLYSERASE-RELATED"/>
    <property type="match status" value="1"/>
</dbReference>
<dbReference type="InterPro" id="IPR050430">
    <property type="entry name" value="Peptidase_S1"/>
</dbReference>
<evidence type="ECO:0000259" key="2">
    <source>
        <dbReference type="PROSITE" id="PS50240"/>
    </source>
</evidence>
<dbReference type="PROSITE" id="PS50240">
    <property type="entry name" value="TRYPSIN_DOM"/>
    <property type="match status" value="1"/>
</dbReference>
<dbReference type="SMART" id="SM00020">
    <property type="entry name" value="Tryp_SPc"/>
    <property type="match status" value="1"/>
</dbReference>
<gene>
    <name evidence="3" type="ORF">D9Q98_002376</name>
</gene>
<dbReference type="Gene3D" id="2.40.10.10">
    <property type="entry name" value="Trypsin-like serine proteases"/>
    <property type="match status" value="1"/>
</dbReference>
<dbReference type="InterPro" id="IPR043504">
    <property type="entry name" value="Peptidase_S1_PA_chymotrypsin"/>
</dbReference>
<dbReference type="GO" id="GO:0006508">
    <property type="term" value="P:proteolysis"/>
    <property type="evidence" value="ECO:0007669"/>
    <property type="project" value="InterPro"/>
</dbReference>
<sequence length="207" mass="21545">MHVWISGVWYEAAAVYVHSGYVSNEGPKSQPSNDIGLVQLAQTSSASTVALPDAQAQLPAGSSVWAAGYGIDETGQASDVLRYTDLTTFADGDQARCPVQGFTDDFCAGGTDGYTCQGDSGGPIVLPTQTGDVLVGLTSWGTEDCRAPYSFYVKVQSHLDWISATMSGSGTSTGSTGGSSSSGSWWDSITGTASDWVDSVSCWFLSC</sequence>
<dbReference type="Proteomes" id="UP001055712">
    <property type="component" value="Unassembled WGS sequence"/>
</dbReference>